<keyword evidence="1" id="KW-0175">Coiled coil</keyword>
<gene>
    <name evidence="2" type="ORF">NEH99_05405</name>
</gene>
<name>A0AAJ6KCW7_BRAPL</name>
<dbReference type="EMBL" id="CP098754">
    <property type="protein sequence ID" value="WIH95987.1"/>
    <property type="molecule type" value="Genomic_DNA"/>
</dbReference>
<dbReference type="Gene3D" id="3.40.50.150">
    <property type="entry name" value="Vaccinia Virus protein VP39"/>
    <property type="match status" value="1"/>
</dbReference>
<feature type="coiled-coil region" evidence="1">
    <location>
        <begin position="33"/>
        <end position="74"/>
    </location>
</feature>
<proteinExistence type="predicted"/>
<evidence type="ECO:0000313" key="2">
    <source>
        <dbReference type="EMBL" id="WIH95987.1"/>
    </source>
</evidence>
<accession>A0AAJ6KCW7</accession>
<evidence type="ECO:0000313" key="3">
    <source>
        <dbReference type="Proteomes" id="UP001242021"/>
    </source>
</evidence>
<dbReference type="InterPro" id="IPR029063">
    <property type="entry name" value="SAM-dependent_MTases_sf"/>
</dbReference>
<dbReference type="Proteomes" id="UP001242021">
    <property type="component" value="Chromosome"/>
</dbReference>
<dbReference type="RefSeq" id="WP_284602109.1">
    <property type="nucleotide sequence ID" value="NZ_CP098748.1"/>
</dbReference>
<protein>
    <submittedName>
        <fullName evidence="2">Uncharacterized protein</fullName>
    </submittedName>
</protein>
<dbReference type="AlphaFoldDB" id="A0AAJ6KCW7"/>
<organism evidence="2 3">
    <name type="scientific">Brachyspira pilosicoli</name>
    <name type="common">Serpulina pilosicoli</name>
    <dbReference type="NCBI Taxonomy" id="52584"/>
    <lineage>
        <taxon>Bacteria</taxon>
        <taxon>Pseudomonadati</taxon>
        <taxon>Spirochaetota</taxon>
        <taxon>Spirochaetia</taxon>
        <taxon>Brachyspirales</taxon>
        <taxon>Brachyspiraceae</taxon>
        <taxon>Brachyspira</taxon>
    </lineage>
</organism>
<evidence type="ECO:0000256" key="1">
    <source>
        <dbReference type="SAM" id="Coils"/>
    </source>
</evidence>
<sequence length="377" mass="43819">MSFFYSKKYDGDYCIRNIFGIKITTKPYYLKVLNNINNKMNFYNNSINNLYDKINDINKKINDVNNQINYINENNFNKDNVNFNNIYYVNKFEKPIVCTSQLCNQEFFGLPLFQYWSNIIIEYWNDYIEQAKEVNPHNMPNGILLHRKLWEFIYIIQALYENGCLKEGKKGLGFGVGTEILPSLFASMGCEILATDLDYNTEEAKHWLAGGQNTQNNINLLNKFKLCSDEIFNKNVSFIPLNMNNIPETLKDFDFNWSSCALEHIGGLENSINFLIENLKTLKSGGIAVHTTEYNLSSNTDTLLDPNCVIFREKDIKEAIKRLEKLGHYVYPLDLREGTYIADNYVDIPPYYKNNVHLRLQTAGYKTTSIGLIVRKK</sequence>
<reference evidence="2" key="1">
    <citation type="submission" date="2022-06" db="EMBL/GenBank/DDBJ databases">
        <title>Brachyspira pilosicoli from pigs in Switzerland.</title>
        <authorList>
            <person name="Schmitt S."/>
            <person name="Arnold M."/>
            <person name="Rossano A."/>
            <person name="Perreten V."/>
        </authorList>
    </citation>
    <scope>NUCLEOTIDE SEQUENCE</scope>
    <source>
        <strain evidence="2">MEI4028</strain>
    </source>
</reference>
<dbReference type="SUPFAM" id="SSF53335">
    <property type="entry name" value="S-adenosyl-L-methionine-dependent methyltransferases"/>
    <property type="match status" value="1"/>
</dbReference>